<dbReference type="EMBL" id="JBHSWG010000001">
    <property type="protein sequence ID" value="MFC6758824.1"/>
    <property type="molecule type" value="Genomic_DNA"/>
</dbReference>
<keyword evidence="1" id="KW-0472">Membrane</keyword>
<name>A0ABW2AZF6_9RHOB</name>
<dbReference type="Proteomes" id="UP001596353">
    <property type="component" value="Unassembled WGS sequence"/>
</dbReference>
<evidence type="ECO:0000313" key="2">
    <source>
        <dbReference type="EMBL" id="MFC6758824.1"/>
    </source>
</evidence>
<keyword evidence="1" id="KW-1133">Transmembrane helix</keyword>
<sequence>MQRIKRQSLIGIASIIVAAVLMFAVIPTWVSSPSNVRNIVLSPLFWPYILSGLTVLIGLGLVVTGFFTTDPDEPEQLPYPAATGGWASWRRSWR</sequence>
<evidence type="ECO:0000313" key="3">
    <source>
        <dbReference type="Proteomes" id="UP001596353"/>
    </source>
</evidence>
<comment type="caution">
    <text evidence="2">The sequence shown here is derived from an EMBL/GenBank/DDBJ whole genome shotgun (WGS) entry which is preliminary data.</text>
</comment>
<accession>A0ABW2AZF6</accession>
<protein>
    <recommendedName>
        <fullName evidence="4">DUF3311 domain-containing protein</fullName>
    </recommendedName>
</protein>
<feature type="transmembrane region" description="Helical" evidence="1">
    <location>
        <begin position="45"/>
        <end position="67"/>
    </location>
</feature>
<evidence type="ECO:0008006" key="4">
    <source>
        <dbReference type="Google" id="ProtNLM"/>
    </source>
</evidence>
<evidence type="ECO:0000256" key="1">
    <source>
        <dbReference type="SAM" id="Phobius"/>
    </source>
</evidence>
<keyword evidence="1" id="KW-0812">Transmembrane</keyword>
<proteinExistence type="predicted"/>
<organism evidence="2 3">
    <name type="scientific">Sulfitobacter porphyrae</name>
    <dbReference type="NCBI Taxonomy" id="1246864"/>
    <lineage>
        <taxon>Bacteria</taxon>
        <taxon>Pseudomonadati</taxon>
        <taxon>Pseudomonadota</taxon>
        <taxon>Alphaproteobacteria</taxon>
        <taxon>Rhodobacterales</taxon>
        <taxon>Roseobacteraceae</taxon>
        <taxon>Sulfitobacter</taxon>
    </lineage>
</organism>
<reference evidence="3" key="1">
    <citation type="journal article" date="2019" name="Int. J. Syst. Evol. Microbiol.">
        <title>The Global Catalogue of Microorganisms (GCM) 10K type strain sequencing project: providing services to taxonomists for standard genome sequencing and annotation.</title>
        <authorList>
            <consortium name="The Broad Institute Genomics Platform"/>
            <consortium name="The Broad Institute Genome Sequencing Center for Infectious Disease"/>
            <person name="Wu L."/>
            <person name="Ma J."/>
        </authorList>
    </citation>
    <scope>NUCLEOTIDE SEQUENCE [LARGE SCALE GENOMIC DNA]</scope>
    <source>
        <strain evidence="3">CCUG 66188</strain>
    </source>
</reference>
<feature type="transmembrane region" description="Helical" evidence="1">
    <location>
        <begin position="9"/>
        <end position="30"/>
    </location>
</feature>
<keyword evidence="3" id="KW-1185">Reference proteome</keyword>
<gene>
    <name evidence="2" type="ORF">ACFQFQ_03780</name>
</gene>